<evidence type="ECO:0000313" key="4">
    <source>
        <dbReference type="Proteomes" id="UP000419138"/>
    </source>
</evidence>
<feature type="domain" description="Fumarylacetoacetase-like C-terminal" evidence="2">
    <location>
        <begin position="142"/>
        <end position="300"/>
    </location>
</feature>
<dbReference type="GO" id="GO:0008684">
    <property type="term" value="F:2-oxopent-4-enoate hydratase activity"/>
    <property type="evidence" value="ECO:0007669"/>
    <property type="project" value="TreeGrafter"/>
</dbReference>
<dbReference type="GO" id="GO:0005737">
    <property type="term" value="C:cytoplasm"/>
    <property type="evidence" value="ECO:0007669"/>
    <property type="project" value="TreeGrafter"/>
</dbReference>
<name>A0A646KIL6_STRJU</name>
<dbReference type="Gene3D" id="3.90.850.10">
    <property type="entry name" value="Fumarylacetoacetase-like, C-terminal domain"/>
    <property type="match status" value="1"/>
</dbReference>
<dbReference type="InterPro" id="IPR036663">
    <property type="entry name" value="Fumarylacetoacetase_C_sf"/>
</dbReference>
<dbReference type="RefSeq" id="WP_153523739.1">
    <property type="nucleotide sequence ID" value="NZ_JBEPDZ010000007.1"/>
</dbReference>
<dbReference type="Pfam" id="PF01557">
    <property type="entry name" value="FAA_hydrolase"/>
    <property type="match status" value="1"/>
</dbReference>
<evidence type="ECO:0000313" key="3">
    <source>
        <dbReference type="EMBL" id="MQT02053.1"/>
    </source>
</evidence>
<dbReference type="SUPFAM" id="SSF56529">
    <property type="entry name" value="FAH"/>
    <property type="match status" value="1"/>
</dbReference>
<evidence type="ECO:0000259" key="2">
    <source>
        <dbReference type="Pfam" id="PF01557"/>
    </source>
</evidence>
<dbReference type="PANTHER" id="PTHR30143:SF0">
    <property type="entry name" value="2-KETO-4-PENTENOATE HYDRATASE"/>
    <property type="match status" value="1"/>
</dbReference>
<reference evidence="3 4" key="1">
    <citation type="submission" date="2019-05" db="EMBL/GenBank/DDBJ databases">
        <title>Comparative genomics and metabolomics analyses of clavulanic acid producing Streptomyces species provides insight into specialized metabolism and evolution of beta-lactam biosynthetic gene clusters.</title>
        <authorList>
            <person name="Moore M.A."/>
            <person name="Cruz-Morales P."/>
            <person name="Barona Gomez F."/>
            <person name="Kapil T."/>
        </authorList>
    </citation>
    <scope>NUCLEOTIDE SEQUENCE [LARGE SCALE GENOMIC DNA]</scope>
    <source>
        <strain evidence="3 4">NRRL 5741</strain>
    </source>
</reference>
<sequence>MTGREQIVPAAADREQVVSAAADREQVVSAAADRERIISAAADRERIVSAAAGRLLSAAAERRPCSPVRDLLGRTDVAAAYEVQRRLTARRLTAGAVVTGRKIGLTSPAVQRQLGVDQPDFGVLFADMDVSGAAEVPVNRLLQPKAEAEIAFVLAADLDGEGLDLAAVRAAVAYASPALEIVDSRIADWDITITDTVADNASSGLYVLGEARLPLTAFEPREATMRMHAAGTLVSEGHGAACLGDPLNALLWLARTSRAYGDPLRAGQVVLSGALGPMVSVSAGVTVSAEISGLGTVRAAFTDKDPS</sequence>
<organism evidence="3 4">
    <name type="scientific">Streptomyces jumonjinensis</name>
    <dbReference type="NCBI Taxonomy" id="1945"/>
    <lineage>
        <taxon>Bacteria</taxon>
        <taxon>Bacillati</taxon>
        <taxon>Actinomycetota</taxon>
        <taxon>Actinomycetes</taxon>
        <taxon>Kitasatosporales</taxon>
        <taxon>Streptomycetaceae</taxon>
        <taxon>Streptomyces</taxon>
    </lineage>
</organism>
<dbReference type="PANTHER" id="PTHR30143">
    <property type="entry name" value="ACID HYDRATASE"/>
    <property type="match status" value="1"/>
</dbReference>
<keyword evidence="4" id="KW-1185">Reference proteome</keyword>
<evidence type="ECO:0000256" key="1">
    <source>
        <dbReference type="ARBA" id="ARBA00023239"/>
    </source>
</evidence>
<dbReference type="Proteomes" id="UP000419138">
    <property type="component" value="Unassembled WGS sequence"/>
</dbReference>
<dbReference type="InterPro" id="IPR011234">
    <property type="entry name" value="Fumarylacetoacetase-like_C"/>
</dbReference>
<protein>
    <submittedName>
        <fullName evidence="3">2-keto-4-pentenoate hydratase</fullName>
    </submittedName>
</protein>
<proteinExistence type="predicted"/>
<accession>A0A646KIL6</accession>
<keyword evidence="1" id="KW-0456">Lyase</keyword>
<comment type="caution">
    <text evidence="3">The sequence shown here is derived from an EMBL/GenBank/DDBJ whole genome shotgun (WGS) entry which is preliminary data.</text>
</comment>
<dbReference type="EMBL" id="VCLA01000145">
    <property type="protein sequence ID" value="MQT02053.1"/>
    <property type="molecule type" value="Genomic_DNA"/>
</dbReference>
<gene>
    <name evidence="3" type="ORF">FF041_18130</name>
</gene>
<dbReference type="InterPro" id="IPR050772">
    <property type="entry name" value="Hydratase-Decarb/MhpD_sf"/>
</dbReference>
<dbReference type="AlphaFoldDB" id="A0A646KIL6"/>
<dbReference type="OrthoDB" id="9792137at2"/>